<evidence type="ECO:0000259" key="10">
    <source>
        <dbReference type="Pfam" id="PF07705"/>
    </source>
</evidence>
<feature type="domain" description="Ig-like" evidence="11">
    <location>
        <begin position="1530"/>
        <end position="1662"/>
    </location>
</feature>
<dbReference type="GeneID" id="73043557"/>
<keyword evidence="3 6" id="KW-0378">Hydrolase</keyword>
<dbReference type="PROSITE" id="PS51892">
    <property type="entry name" value="SUBTILASE"/>
    <property type="match status" value="1"/>
</dbReference>
<dbReference type="PROSITE" id="PS00136">
    <property type="entry name" value="SUBTILASE_ASP"/>
    <property type="match status" value="1"/>
</dbReference>
<dbReference type="InterPro" id="IPR022398">
    <property type="entry name" value="Peptidase_S8_His-AS"/>
</dbReference>
<evidence type="ECO:0000256" key="2">
    <source>
        <dbReference type="ARBA" id="ARBA00022670"/>
    </source>
</evidence>
<evidence type="ECO:0000256" key="4">
    <source>
        <dbReference type="ARBA" id="ARBA00022825"/>
    </source>
</evidence>
<dbReference type="InterPro" id="IPR013783">
    <property type="entry name" value="Ig-like_fold"/>
</dbReference>
<feature type="domain" description="Peptidase S8/S53" evidence="9">
    <location>
        <begin position="251"/>
        <end position="497"/>
    </location>
</feature>
<evidence type="ECO:0000313" key="12">
    <source>
        <dbReference type="EMBL" id="MFC4825718.1"/>
    </source>
</evidence>
<dbReference type="InterPro" id="IPR050131">
    <property type="entry name" value="Peptidase_S8_subtilisin-like"/>
</dbReference>
<feature type="region of interest" description="Disordered" evidence="8">
    <location>
        <begin position="1931"/>
        <end position="1954"/>
    </location>
</feature>
<evidence type="ECO:0000259" key="11">
    <source>
        <dbReference type="Pfam" id="PF13750"/>
    </source>
</evidence>
<dbReference type="InterPro" id="IPR000209">
    <property type="entry name" value="Peptidase_S8/S53_dom"/>
</dbReference>
<evidence type="ECO:0000256" key="6">
    <source>
        <dbReference type="PROSITE-ProRule" id="PRU01240"/>
    </source>
</evidence>
<sequence length="1979" mass="208472">MTALLLSILILTGAVAPAFGLQPLDDSRPAADVVGDGTTQVSHAKGHPATLPSAEVTSLNETPENETVRNASLPENATTKRVTLLTGQTVTVVETGNRTEYRVSADVRMQKVSTGNSTYVFPVGVDFGKFDRHLFDVEFLVQQNLTDAETDSIPIIVSEDGQGDYIVAGDTQTTDGMLDSVTGVEKRATLESIDAEAGRVSKAAVGQAYADLKADDTIERVTLDIKYRTDLAATDDAVSASQARESYGVSGNNAKIAVLDTGIENSHPAIDGVVAEKDFTGEGDYDDDAGHGTHVAGIVASDNESYTGMAPNASLMDVRVLTDEGWGRTSWIIDGMEYADSNGADVISMSIGGPVSAERSNDRYTDAVNQVVANGTLVVVSAGNSGEYGYRTVSTPGIQSKALTVGATDAYDGGIASFSSRGPTPYGYYLKPDVVAPGVGVKSADNDGGSVRYSGTSMSAPTVSGIAALLIEKHPDWSPERLKSVLTSTADPLSGEDVYTQGAGEVNATDAVGTNVVVSPGTVDFGTFGNDTTATRTIRVTNLGESNVTLDATATAANIVREGTAPAQLNQSTVTVPANETVHLGLTVNTSVPYGIYSGRVSFDNGTYTTIFGFVRAHEVTVEKQSIGTTPVADDLSWLFSENPGQFDMVGRRGLDQFNGSKVTYHVVGGGEYNVLSHGVNERNGQPVVFSEELTVDGDEHVVLNESDTTKYNLDASAAESKHGDLSTRSTQVTYFEETSYNRYVGSLSGSGADTSTVRFGVEGEFDAAVEHLLVPTAATGASDNFSGEAIYHLAHQLGETTGTTFDVNQSALTEKNVTYYRNRRGGSYDVTLSATAEFPYDWHYDHLITDGIGDRRHQTIYLNDEVVNHGVGATSEESVTPSWNLSTSYTASLGDIPVRESVNEHPYTGLMDLLVSDGKLAYYVETQLDQGAHGFEDAGEETVRLALNGTTVSETNTTKRSVFNLTEFDLDPNTDVELTAVGRNDVTPLSTRTVTTYEATYNAYEDFSPPSVYSADVAGLTANNTADDTLRVRFSTHADATGLSALVANDASTVPFEDATGWTNASVRKVHESDYSTVYEATIDLNEPFGQYAGRIDLAVRVTDDDGNTVEMTTFDAVRVDAKKPTATVTTAGSGNAPTGLSKTIYTNDTVTFEFDADGTPGNATHVGSSLSADFTNFRTWKEATRTDAGTWRVTQNLTDLPDDGNYTLGAVAADRLWNVNLTETPVTVVLDRDAPDLGATVEQVGNEGEVTLTSDEPLRSDSVSATVQKPAGNTAEVTLTQNTSADGYVWNGTFSLGEDGTYKVTANASDRTGNLGTTNSTAEIRTVSTNGDKTVTVVLEKSGLFVRFTTNETGIDSTVSLTESRSALAPLSRNLAGLNFLNGELGKSLTDHLDNATIGIPVTDSTLPPGIDEKQVNISYYDSSSDTWEVRNTSVENKTVNGTTDTYWVTNVSHFSTYGAVVDDQKAPSLDAKSPDGQTFDWRTTHKRVTFNYSDDISGVNASAVELYFDGERVTDANATNVTGEYATYNATGLGGGQHTATVVAVDEAGNEKNYTTEFTIETDTTPPAVTSSRPADGATLDSNTESVELVVNLTDDVSGVNADAIWVEFDGVRVTGDATITSNQVRYTASSLSAGSSHTLDVHVEDAAGNGYVHSLGFDVAAKSSGGGGGGGANVPPPSVQVSVTDLTETYAKAKVTSARASSPGVVSFDGGLRAGDATVRKLKMVPKSADAEPRFFVEARTSGSVPSGVAAFEGASETLGYLTVTPTYISDGELDTVGVTLGVDAARVDSPKNVALYRYEDGEWSSVQTTFLREHDGQYRYRASSAATGTFAVGVEASSFEVVEATLGASSASASEEVTVSATVENVGSSERTYTAELTVDGEVVATKQVTLAAGERTTVEFVRAFDAGEHSVAVGSANAGTLDVASGTSEGALGDGQNQGTKEGGQSSGVPGFGLRATLVAFLVTALLARRRES</sequence>
<evidence type="ECO:0000256" key="8">
    <source>
        <dbReference type="SAM" id="MobiDB-lite"/>
    </source>
</evidence>
<dbReference type="PROSITE" id="PS00137">
    <property type="entry name" value="SUBTILASE_HIS"/>
    <property type="match status" value="1"/>
</dbReference>
<dbReference type="InterPro" id="IPR011635">
    <property type="entry name" value="CARDB"/>
</dbReference>
<evidence type="ECO:0000259" key="9">
    <source>
        <dbReference type="Pfam" id="PF00082"/>
    </source>
</evidence>
<proteinExistence type="inferred from homology"/>
<evidence type="ECO:0000256" key="1">
    <source>
        <dbReference type="ARBA" id="ARBA00011073"/>
    </source>
</evidence>
<organism evidence="12 13">
    <name type="scientific">Halorussus aquaticus</name>
    <dbReference type="NCBI Taxonomy" id="2953748"/>
    <lineage>
        <taxon>Archaea</taxon>
        <taxon>Methanobacteriati</taxon>
        <taxon>Methanobacteriota</taxon>
        <taxon>Stenosarchaea group</taxon>
        <taxon>Halobacteria</taxon>
        <taxon>Halobacteriales</taxon>
        <taxon>Haladaptataceae</taxon>
        <taxon>Halorussus</taxon>
    </lineage>
</organism>
<dbReference type="PRINTS" id="PR00723">
    <property type="entry name" value="SUBTILISIN"/>
</dbReference>
<keyword evidence="4 6" id="KW-0720">Serine protease</keyword>
<evidence type="ECO:0000256" key="5">
    <source>
        <dbReference type="PIRSR" id="PIRSR615500-1"/>
    </source>
</evidence>
<comment type="similarity">
    <text evidence="1 6 7">Belongs to the peptidase S8 family.</text>
</comment>
<keyword evidence="13" id="KW-1185">Reference proteome</keyword>
<dbReference type="EMBL" id="JBHSHT010000002">
    <property type="protein sequence ID" value="MFC4825718.1"/>
    <property type="molecule type" value="Genomic_DNA"/>
</dbReference>
<evidence type="ECO:0000313" key="13">
    <source>
        <dbReference type="Proteomes" id="UP001595945"/>
    </source>
</evidence>
<keyword evidence="2 6" id="KW-0645">Protease</keyword>
<feature type="active site" description="Charge relay system" evidence="5 6">
    <location>
        <position position="291"/>
    </location>
</feature>
<dbReference type="InterPro" id="IPR023828">
    <property type="entry name" value="Peptidase_S8_Ser-AS"/>
</dbReference>
<comment type="caution">
    <text evidence="12">The sequence shown here is derived from an EMBL/GenBank/DDBJ whole genome shotgun (WGS) entry which is preliminary data.</text>
</comment>
<protein>
    <submittedName>
        <fullName evidence="12">S8 family serine peptidase</fullName>
    </submittedName>
</protein>
<dbReference type="InterPro" id="IPR015500">
    <property type="entry name" value="Peptidase_S8_subtilisin-rel"/>
</dbReference>
<feature type="active site" description="Charge relay system" evidence="5 6">
    <location>
        <position position="457"/>
    </location>
</feature>
<dbReference type="InterPro" id="IPR022038">
    <property type="entry name" value="Ig-like_bact"/>
</dbReference>
<dbReference type="GO" id="GO:0006508">
    <property type="term" value="P:proteolysis"/>
    <property type="evidence" value="ECO:0007669"/>
    <property type="project" value="UniProtKB-KW"/>
</dbReference>
<dbReference type="Gene3D" id="3.40.50.200">
    <property type="entry name" value="Peptidase S8/S53 domain"/>
    <property type="match status" value="1"/>
</dbReference>
<dbReference type="Pfam" id="PF13750">
    <property type="entry name" value="Big_3_3"/>
    <property type="match status" value="1"/>
</dbReference>
<dbReference type="SUPFAM" id="SSF52743">
    <property type="entry name" value="Subtilisin-like"/>
    <property type="match status" value="1"/>
</dbReference>
<feature type="active site" description="Charge relay system" evidence="5 6">
    <location>
        <position position="260"/>
    </location>
</feature>
<dbReference type="Proteomes" id="UP001595945">
    <property type="component" value="Unassembled WGS sequence"/>
</dbReference>
<reference evidence="12 13" key="1">
    <citation type="journal article" date="2019" name="Int. J. Syst. Evol. Microbiol.">
        <title>The Global Catalogue of Microorganisms (GCM) 10K type strain sequencing project: providing services to taxonomists for standard genome sequencing and annotation.</title>
        <authorList>
            <consortium name="The Broad Institute Genomics Platform"/>
            <consortium name="The Broad Institute Genome Sequencing Center for Infectious Disease"/>
            <person name="Wu L."/>
            <person name="Ma J."/>
        </authorList>
    </citation>
    <scope>NUCLEOTIDE SEQUENCE [LARGE SCALE GENOMIC DNA]</scope>
    <source>
        <strain evidence="12 13">XZYJ18</strain>
    </source>
</reference>
<dbReference type="PANTHER" id="PTHR43806:SF11">
    <property type="entry name" value="CEREVISIN-RELATED"/>
    <property type="match status" value="1"/>
</dbReference>
<name>A0ABD5Q512_9EURY</name>
<dbReference type="RefSeq" id="WP_254268641.1">
    <property type="nucleotide sequence ID" value="NZ_CP100400.1"/>
</dbReference>
<gene>
    <name evidence="12" type="ORF">ACFO9K_15790</name>
</gene>
<dbReference type="Gene3D" id="2.60.40.10">
    <property type="entry name" value="Immunoglobulins"/>
    <property type="match status" value="2"/>
</dbReference>
<evidence type="ECO:0000256" key="3">
    <source>
        <dbReference type="ARBA" id="ARBA00022801"/>
    </source>
</evidence>
<dbReference type="PROSITE" id="PS00138">
    <property type="entry name" value="SUBTILASE_SER"/>
    <property type="match status" value="1"/>
</dbReference>
<dbReference type="GO" id="GO:0004252">
    <property type="term" value="F:serine-type endopeptidase activity"/>
    <property type="evidence" value="ECO:0007669"/>
    <property type="project" value="UniProtKB-UniRule"/>
</dbReference>
<feature type="domain" description="CARDB" evidence="10">
    <location>
        <begin position="1847"/>
        <end position="1913"/>
    </location>
</feature>
<dbReference type="Pfam" id="PF00082">
    <property type="entry name" value="Peptidase_S8"/>
    <property type="match status" value="1"/>
</dbReference>
<dbReference type="Pfam" id="PF07705">
    <property type="entry name" value="CARDB"/>
    <property type="match status" value="1"/>
</dbReference>
<dbReference type="InterPro" id="IPR036852">
    <property type="entry name" value="Peptidase_S8/S53_dom_sf"/>
</dbReference>
<evidence type="ECO:0000256" key="7">
    <source>
        <dbReference type="RuleBase" id="RU003355"/>
    </source>
</evidence>
<accession>A0ABD5Q512</accession>
<dbReference type="PANTHER" id="PTHR43806">
    <property type="entry name" value="PEPTIDASE S8"/>
    <property type="match status" value="1"/>
</dbReference>
<dbReference type="InterPro" id="IPR023827">
    <property type="entry name" value="Peptidase_S8_Asp-AS"/>
</dbReference>